<evidence type="ECO:0000256" key="4">
    <source>
        <dbReference type="ARBA" id="ARBA00022475"/>
    </source>
</evidence>
<sequence length="117" mass="13591">QRPLLSPPCPSCNFLDDPKYSSDEDLQEKLEIFKKKYMEFDLNGEGEIELMSLKRMLERLGVPKTHLELKRMITEVSGALRDTISYQDFVRMMLGKRSAIFKMYFPKGPPEISKELG</sequence>
<protein>
    <recommendedName>
        <fullName evidence="14">Allograft inflammatory factor 1</fullName>
    </recommendedName>
</protein>
<keyword evidence="4" id="KW-1003">Cell membrane</keyword>
<dbReference type="PANTHER" id="PTHR10356:SF4">
    <property type="entry name" value="ALLOGRAFT INFLAMMATORY FACTOR 1"/>
    <property type="match status" value="1"/>
</dbReference>
<keyword evidence="13" id="KW-0966">Cell projection</keyword>
<dbReference type="GO" id="GO:0097178">
    <property type="term" value="P:ruffle assembly"/>
    <property type="evidence" value="ECO:0007669"/>
    <property type="project" value="TreeGrafter"/>
</dbReference>
<proteinExistence type="predicted"/>
<dbReference type="GO" id="GO:0005884">
    <property type="term" value="C:actin filament"/>
    <property type="evidence" value="ECO:0007669"/>
    <property type="project" value="TreeGrafter"/>
</dbReference>
<keyword evidence="5" id="KW-0963">Cytoplasm</keyword>
<reference evidence="16" key="1">
    <citation type="submission" date="2025-08" db="UniProtKB">
        <authorList>
            <consortium name="Ensembl"/>
        </authorList>
    </citation>
    <scope>IDENTIFICATION</scope>
</reference>
<dbReference type="AlphaFoldDB" id="A0A8D0GZK9"/>
<evidence type="ECO:0000256" key="13">
    <source>
        <dbReference type="ARBA" id="ARBA00023273"/>
    </source>
</evidence>
<dbReference type="GO" id="GO:0001891">
    <property type="term" value="C:phagocytic cup"/>
    <property type="evidence" value="ECO:0007669"/>
    <property type="project" value="UniProtKB-SubCell"/>
</dbReference>
<keyword evidence="11" id="KW-0472">Membrane</keyword>
<dbReference type="PROSITE" id="PS50222">
    <property type="entry name" value="EF_HAND_2"/>
    <property type="match status" value="1"/>
</dbReference>
<evidence type="ECO:0000256" key="10">
    <source>
        <dbReference type="ARBA" id="ARBA00022990"/>
    </source>
</evidence>
<accession>A0A8D0GZK9</accession>
<dbReference type="Pfam" id="PF21008">
    <property type="entry name" value="AIF-1"/>
    <property type="match status" value="1"/>
</dbReference>
<keyword evidence="6" id="KW-0597">Phosphoprotein</keyword>
<keyword evidence="7" id="KW-0479">Metal-binding</keyword>
<dbReference type="Proteomes" id="UP000694392">
    <property type="component" value="Unplaced"/>
</dbReference>
<evidence type="ECO:0000256" key="3">
    <source>
        <dbReference type="ARBA" id="ARBA00004599"/>
    </source>
</evidence>
<dbReference type="InterPro" id="IPR011992">
    <property type="entry name" value="EF-hand-dom_pair"/>
</dbReference>
<dbReference type="InterPro" id="IPR042433">
    <property type="entry name" value="AIF1/AIF1L"/>
</dbReference>
<dbReference type="GeneTree" id="ENSGT00390000013846"/>
<dbReference type="Gene3D" id="1.10.238.10">
    <property type="entry name" value="EF-hand"/>
    <property type="match status" value="1"/>
</dbReference>
<evidence type="ECO:0000256" key="7">
    <source>
        <dbReference type="ARBA" id="ARBA00022723"/>
    </source>
</evidence>
<dbReference type="GO" id="GO:0032587">
    <property type="term" value="C:ruffle membrane"/>
    <property type="evidence" value="ECO:0007669"/>
    <property type="project" value="UniProtKB-SubCell"/>
</dbReference>
<dbReference type="GO" id="GO:0051015">
    <property type="term" value="F:actin filament binding"/>
    <property type="evidence" value="ECO:0007669"/>
    <property type="project" value="TreeGrafter"/>
</dbReference>
<evidence type="ECO:0000256" key="6">
    <source>
        <dbReference type="ARBA" id="ARBA00022553"/>
    </source>
</evidence>
<keyword evidence="12" id="KW-0206">Cytoskeleton</keyword>
<dbReference type="GO" id="GO:0051017">
    <property type="term" value="P:actin filament bundle assembly"/>
    <property type="evidence" value="ECO:0007669"/>
    <property type="project" value="TreeGrafter"/>
</dbReference>
<dbReference type="Ensembl" id="ENSSPUT00000017381.1">
    <property type="protein sequence ID" value="ENSSPUP00000016309.1"/>
    <property type="gene ID" value="ENSSPUG00000012565.1"/>
</dbReference>
<evidence type="ECO:0000313" key="16">
    <source>
        <dbReference type="Ensembl" id="ENSSPUP00000016309.1"/>
    </source>
</evidence>
<keyword evidence="17" id="KW-1185">Reference proteome</keyword>
<evidence type="ECO:0000256" key="12">
    <source>
        <dbReference type="ARBA" id="ARBA00023212"/>
    </source>
</evidence>
<evidence type="ECO:0000256" key="5">
    <source>
        <dbReference type="ARBA" id="ARBA00022490"/>
    </source>
</evidence>
<evidence type="ECO:0000259" key="15">
    <source>
        <dbReference type="PROSITE" id="PS50222"/>
    </source>
</evidence>
<dbReference type="InterPro" id="IPR002048">
    <property type="entry name" value="EF_hand_dom"/>
</dbReference>
<keyword evidence="9" id="KW-0106">Calcium</keyword>
<evidence type="ECO:0000256" key="8">
    <source>
        <dbReference type="ARBA" id="ARBA00022737"/>
    </source>
</evidence>
<evidence type="ECO:0000256" key="2">
    <source>
        <dbReference type="ARBA" id="ARBA00004245"/>
    </source>
</evidence>
<feature type="domain" description="EF-hand" evidence="15">
    <location>
        <begin position="28"/>
        <end position="63"/>
    </location>
</feature>
<evidence type="ECO:0000256" key="9">
    <source>
        <dbReference type="ARBA" id="ARBA00022837"/>
    </source>
</evidence>
<dbReference type="PANTHER" id="PTHR10356">
    <property type="entry name" value="ALLOGRAFT INFLAMMATORY FACTOR-1"/>
    <property type="match status" value="1"/>
</dbReference>
<evidence type="ECO:0000256" key="1">
    <source>
        <dbReference type="ARBA" id="ARBA00004231"/>
    </source>
</evidence>
<keyword evidence="10" id="KW-0007">Acetylation</keyword>
<dbReference type="SUPFAM" id="SSF47473">
    <property type="entry name" value="EF-hand"/>
    <property type="match status" value="1"/>
</dbReference>
<name>A0A8D0GZK9_SPHPU</name>
<reference evidence="16" key="2">
    <citation type="submission" date="2025-09" db="UniProtKB">
        <authorList>
            <consortium name="Ensembl"/>
        </authorList>
    </citation>
    <scope>IDENTIFICATION</scope>
</reference>
<evidence type="ECO:0000313" key="17">
    <source>
        <dbReference type="Proteomes" id="UP000694392"/>
    </source>
</evidence>
<evidence type="ECO:0000256" key="11">
    <source>
        <dbReference type="ARBA" id="ARBA00023136"/>
    </source>
</evidence>
<dbReference type="InterPro" id="IPR049025">
    <property type="entry name" value="AIF-1_EF_pair"/>
</dbReference>
<evidence type="ECO:0000256" key="14">
    <source>
        <dbReference type="ARBA" id="ARBA00039315"/>
    </source>
</evidence>
<keyword evidence="8" id="KW-0677">Repeat</keyword>
<dbReference type="GO" id="GO:0005509">
    <property type="term" value="F:calcium ion binding"/>
    <property type="evidence" value="ECO:0007669"/>
    <property type="project" value="InterPro"/>
</dbReference>
<comment type="subcellular location">
    <subcellularLocation>
        <location evidence="1">Cell projection</location>
        <location evidence="1">Phagocytic cup</location>
    </subcellularLocation>
    <subcellularLocation>
        <location evidence="3">Cell projection</location>
        <location evidence="3">Ruffle membrane</location>
        <topology evidence="3">Peripheral membrane protein</topology>
        <orientation evidence="3">Cytoplasmic side</orientation>
    </subcellularLocation>
    <subcellularLocation>
        <location evidence="2">Cytoplasm</location>
        <location evidence="2">Cytoskeleton</location>
    </subcellularLocation>
</comment>
<organism evidence="16 17">
    <name type="scientific">Sphenodon punctatus</name>
    <name type="common">Tuatara</name>
    <name type="synonym">Hatteria punctata</name>
    <dbReference type="NCBI Taxonomy" id="8508"/>
    <lineage>
        <taxon>Eukaryota</taxon>
        <taxon>Metazoa</taxon>
        <taxon>Chordata</taxon>
        <taxon>Craniata</taxon>
        <taxon>Vertebrata</taxon>
        <taxon>Euteleostomi</taxon>
        <taxon>Lepidosauria</taxon>
        <taxon>Sphenodontia</taxon>
        <taxon>Sphenodontidae</taxon>
        <taxon>Sphenodon</taxon>
    </lineage>
</organism>
<dbReference type="OMA" id="RNDLICH"/>